<organism evidence="3 4">
    <name type="scientific">Stieleria bergensis</name>
    <dbReference type="NCBI Taxonomy" id="2528025"/>
    <lineage>
        <taxon>Bacteria</taxon>
        <taxon>Pseudomonadati</taxon>
        <taxon>Planctomycetota</taxon>
        <taxon>Planctomycetia</taxon>
        <taxon>Pirellulales</taxon>
        <taxon>Pirellulaceae</taxon>
        <taxon>Stieleria</taxon>
    </lineage>
</organism>
<dbReference type="FunFam" id="3.50.80.10:FF:000001">
    <property type="entry name" value="D-aminoacyl-tRNA deacylase"/>
    <property type="match status" value="1"/>
</dbReference>
<dbReference type="InterPro" id="IPR023509">
    <property type="entry name" value="DTD-like_sf"/>
</dbReference>
<reference evidence="3 4" key="1">
    <citation type="submission" date="2019-02" db="EMBL/GenBank/DDBJ databases">
        <title>Deep-cultivation of Planctomycetes and their phenomic and genomic characterization uncovers novel biology.</title>
        <authorList>
            <person name="Wiegand S."/>
            <person name="Jogler M."/>
            <person name="Boedeker C."/>
            <person name="Pinto D."/>
            <person name="Vollmers J."/>
            <person name="Rivas-Marin E."/>
            <person name="Kohn T."/>
            <person name="Peeters S.H."/>
            <person name="Heuer A."/>
            <person name="Rast P."/>
            <person name="Oberbeckmann S."/>
            <person name="Bunk B."/>
            <person name="Jeske O."/>
            <person name="Meyerdierks A."/>
            <person name="Storesund J.E."/>
            <person name="Kallscheuer N."/>
            <person name="Luecker S."/>
            <person name="Lage O.M."/>
            <person name="Pohl T."/>
            <person name="Merkel B.J."/>
            <person name="Hornburger P."/>
            <person name="Mueller R.-W."/>
            <person name="Bruemmer F."/>
            <person name="Labrenz M."/>
            <person name="Spormann A.M."/>
            <person name="Op den Camp H."/>
            <person name="Overmann J."/>
            <person name="Amann R."/>
            <person name="Jetten M.S.M."/>
            <person name="Mascher T."/>
            <person name="Medema M.H."/>
            <person name="Devos D.P."/>
            <person name="Kaster A.-K."/>
            <person name="Ovreas L."/>
            <person name="Rohde M."/>
            <person name="Galperin M.Y."/>
            <person name="Jogler C."/>
        </authorList>
    </citation>
    <scope>NUCLEOTIDE SEQUENCE [LARGE SCALE GENOMIC DNA]</scope>
    <source>
        <strain evidence="3 4">SV_7m_r</strain>
    </source>
</reference>
<evidence type="ECO:0000313" key="3">
    <source>
        <dbReference type="EMBL" id="QDT58433.1"/>
    </source>
</evidence>
<dbReference type="InterPro" id="IPR003732">
    <property type="entry name" value="Daa-tRNA_deacyls_DTD"/>
</dbReference>
<dbReference type="RefSeq" id="WP_145269588.1">
    <property type="nucleotide sequence ID" value="NZ_CP036272.1"/>
</dbReference>
<dbReference type="GO" id="GO:0051500">
    <property type="term" value="F:D-tyrosyl-tRNA(Tyr) deacylase activity"/>
    <property type="evidence" value="ECO:0007669"/>
    <property type="project" value="TreeGrafter"/>
</dbReference>
<dbReference type="GO" id="GO:0106026">
    <property type="term" value="F:Gly-tRNA(Ala) deacylase activity"/>
    <property type="evidence" value="ECO:0007669"/>
    <property type="project" value="UniProtKB-UniRule"/>
</dbReference>
<dbReference type="AlphaFoldDB" id="A0A517SQP3"/>
<comment type="subunit">
    <text evidence="2">Homodimer.</text>
</comment>
<comment type="function">
    <text evidence="2">An aminoacyl-tRNA editing enzyme that deacylates mischarged D-aminoacyl-tRNAs. Also deacylates mischarged glycyl-tRNA(Ala), protecting cells against glycine mischarging by AlaRS. Acts via tRNA-based rather than protein-based catalysis; rejects L-amino acids rather than detecting D-amino acids in the active site. By recycling D-aminoacyl-tRNA to D-amino acids and free tRNA molecules, this enzyme counteracts the toxicity associated with the formation of D-aminoacyl-tRNA entities in vivo and helps enforce protein L-homochirality.</text>
</comment>
<evidence type="ECO:0000256" key="2">
    <source>
        <dbReference type="HAMAP-Rule" id="MF_00518"/>
    </source>
</evidence>
<accession>A0A517SQP3</accession>
<comment type="catalytic activity">
    <reaction evidence="2">
        <text>glycyl-tRNA(Ala) + H2O = tRNA(Ala) + glycine + H(+)</text>
        <dbReference type="Rhea" id="RHEA:53744"/>
        <dbReference type="Rhea" id="RHEA-COMP:9657"/>
        <dbReference type="Rhea" id="RHEA-COMP:13640"/>
        <dbReference type="ChEBI" id="CHEBI:15377"/>
        <dbReference type="ChEBI" id="CHEBI:15378"/>
        <dbReference type="ChEBI" id="CHEBI:57305"/>
        <dbReference type="ChEBI" id="CHEBI:78442"/>
        <dbReference type="ChEBI" id="CHEBI:78522"/>
    </reaction>
</comment>
<dbReference type="HAMAP" id="MF_00518">
    <property type="entry name" value="Deacylase_Dtd"/>
    <property type="match status" value="1"/>
</dbReference>
<comment type="subcellular location">
    <subcellularLocation>
        <location evidence="2">Cytoplasm</location>
    </subcellularLocation>
</comment>
<keyword evidence="2" id="KW-0820">tRNA-binding</keyword>
<dbReference type="PANTHER" id="PTHR10472:SF5">
    <property type="entry name" value="D-AMINOACYL-TRNA DEACYLASE 1"/>
    <property type="match status" value="1"/>
</dbReference>
<gene>
    <name evidence="2 3" type="primary">dtd</name>
    <name evidence="3" type="ORF">SV7mr_09260</name>
</gene>
<protein>
    <recommendedName>
        <fullName evidence="2">D-aminoacyl-tRNA deacylase</fullName>
        <shortName evidence="2">DTD</shortName>
        <ecNumber evidence="2">3.1.1.96</ecNumber>
    </recommendedName>
    <alternativeName>
        <fullName evidence="2">Gly-tRNA(Ala) deacylase</fullName>
        <ecNumber evidence="2">3.1.1.-</ecNumber>
    </alternativeName>
</protein>
<keyword evidence="2" id="KW-0963">Cytoplasm</keyword>
<dbReference type="Proteomes" id="UP000315003">
    <property type="component" value="Chromosome"/>
</dbReference>
<feature type="short sequence motif" description="Gly-cisPro motif, important for rejection of L-amino acids" evidence="2">
    <location>
        <begin position="138"/>
        <end position="139"/>
    </location>
</feature>
<dbReference type="EMBL" id="CP036272">
    <property type="protein sequence ID" value="QDT58433.1"/>
    <property type="molecule type" value="Genomic_DNA"/>
</dbReference>
<dbReference type="Gene3D" id="3.50.80.10">
    <property type="entry name" value="D-tyrosyl-tRNA(Tyr) deacylase"/>
    <property type="match status" value="1"/>
</dbReference>
<comment type="domain">
    <text evidence="2">A Gly-cisPro motif from one monomer fits into the active site of the other monomer to allow specific chiral rejection of L-amino acids.</text>
</comment>
<comment type="catalytic activity">
    <reaction evidence="2">
        <text>a D-aminoacyl-tRNA + H2O = a tRNA + a D-alpha-amino acid + H(+)</text>
        <dbReference type="Rhea" id="RHEA:13953"/>
        <dbReference type="Rhea" id="RHEA-COMP:10123"/>
        <dbReference type="Rhea" id="RHEA-COMP:10124"/>
        <dbReference type="ChEBI" id="CHEBI:15377"/>
        <dbReference type="ChEBI" id="CHEBI:15378"/>
        <dbReference type="ChEBI" id="CHEBI:59871"/>
        <dbReference type="ChEBI" id="CHEBI:78442"/>
        <dbReference type="ChEBI" id="CHEBI:79333"/>
        <dbReference type="EC" id="3.1.1.96"/>
    </reaction>
</comment>
<dbReference type="GO" id="GO:0000049">
    <property type="term" value="F:tRNA binding"/>
    <property type="evidence" value="ECO:0007669"/>
    <property type="project" value="UniProtKB-UniRule"/>
</dbReference>
<proteinExistence type="inferred from homology"/>
<evidence type="ECO:0000313" key="4">
    <source>
        <dbReference type="Proteomes" id="UP000315003"/>
    </source>
</evidence>
<dbReference type="PANTHER" id="PTHR10472">
    <property type="entry name" value="D-TYROSYL-TRNA TYR DEACYLASE"/>
    <property type="match status" value="1"/>
</dbReference>
<dbReference type="EC" id="3.1.1.96" evidence="2"/>
<dbReference type="EC" id="3.1.1.-" evidence="2"/>
<dbReference type="GO" id="GO:0043908">
    <property type="term" value="F:Ser(Gly)-tRNA(Ala) hydrolase activity"/>
    <property type="evidence" value="ECO:0007669"/>
    <property type="project" value="UniProtKB-UniRule"/>
</dbReference>
<comment type="similarity">
    <text evidence="1 2">Belongs to the DTD family.</text>
</comment>
<keyword evidence="4" id="KW-1185">Reference proteome</keyword>
<keyword evidence="2 3" id="KW-0378">Hydrolase</keyword>
<name>A0A517SQP3_9BACT</name>
<dbReference type="OrthoDB" id="9801395at2"/>
<dbReference type="GO" id="GO:0019478">
    <property type="term" value="P:D-amino acid catabolic process"/>
    <property type="evidence" value="ECO:0007669"/>
    <property type="project" value="UniProtKB-UniRule"/>
</dbReference>
<dbReference type="GO" id="GO:0005737">
    <property type="term" value="C:cytoplasm"/>
    <property type="evidence" value="ECO:0007669"/>
    <property type="project" value="UniProtKB-SubCell"/>
</dbReference>
<dbReference type="Pfam" id="PF02580">
    <property type="entry name" value="Tyr_Deacylase"/>
    <property type="match status" value="1"/>
</dbReference>
<sequence length="150" mass="16132">MKVVLQRVSEASVRVDGQVVGQVGQGLLALVGIGHGDSLETVRWMVQKTSQLRIFEDDAGKMNRSVLDVGGGVLAISQFTLYADCRKGRRPAFTDAAAPDHAKQLYGQYVQLLGEAGVHEVQAGIFAADMKVSLVNDGPVTIILEQDPRD</sequence>
<keyword evidence="2" id="KW-0694">RNA-binding</keyword>
<dbReference type="SUPFAM" id="SSF69500">
    <property type="entry name" value="DTD-like"/>
    <property type="match status" value="1"/>
</dbReference>
<dbReference type="NCBIfam" id="TIGR00256">
    <property type="entry name" value="D-aminoacyl-tRNA deacylase"/>
    <property type="match status" value="1"/>
</dbReference>
<evidence type="ECO:0000256" key="1">
    <source>
        <dbReference type="ARBA" id="ARBA00009673"/>
    </source>
</evidence>